<protein>
    <submittedName>
        <fullName evidence="1">Uncharacterized protein</fullName>
    </submittedName>
</protein>
<dbReference type="Proteomes" id="UP000241462">
    <property type="component" value="Unassembled WGS sequence"/>
</dbReference>
<reference evidence="1 2" key="1">
    <citation type="journal article" date="2018" name="Mycol. Prog.">
        <title>Coniella lustricola, a new species from submerged detritus.</title>
        <authorList>
            <person name="Raudabaugh D.B."/>
            <person name="Iturriaga T."/>
            <person name="Carver A."/>
            <person name="Mondo S."/>
            <person name="Pangilinan J."/>
            <person name="Lipzen A."/>
            <person name="He G."/>
            <person name="Amirebrahimi M."/>
            <person name="Grigoriev I.V."/>
            <person name="Miller A.N."/>
        </authorList>
    </citation>
    <scope>NUCLEOTIDE SEQUENCE [LARGE SCALE GENOMIC DNA]</scope>
    <source>
        <strain evidence="1 2">B22-T-1</strain>
    </source>
</reference>
<evidence type="ECO:0000313" key="1">
    <source>
        <dbReference type="EMBL" id="PSR78089.1"/>
    </source>
</evidence>
<keyword evidence="2" id="KW-1185">Reference proteome</keyword>
<accession>A0A2T2ZVY4</accession>
<dbReference type="InParanoid" id="A0A2T2ZVY4"/>
<proteinExistence type="predicted"/>
<organism evidence="1 2">
    <name type="scientific">Coniella lustricola</name>
    <dbReference type="NCBI Taxonomy" id="2025994"/>
    <lineage>
        <taxon>Eukaryota</taxon>
        <taxon>Fungi</taxon>
        <taxon>Dikarya</taxon>
        <taxon>Ascomycota</taxon>
        <taxon>Pezizomycotina</taxon>
        <taxon>Sordariomycetes</taxon>
        <taxon>Sordariomycetidae</taxon>
        <taxon>Diaporthales</taxon>
        <taxon>Schizoparmaceae</taxon>
        <taxon>Coniella</taxon>
    </lineage>
</organism>
<gene>
    <name evidence="1" type="ORF">BD289DRAFT_444388</name>
</gene>
<dbReference type="AlphaFoldDB" id="A0A2T2ZVY4"/>
<evidence type="ECO:0000313" key="2">
    <source>
        <dbReference type="Proteomes" id="UP000241462"/>
    </source>
</evidence>
<sequence>MRRSAYATMNHFTTDLQYVRVRLYKLGKDIDDQILMSIVIHKIRETLEHLCFLLFKEWEDGTLIRHSMIFQIDCAKKFEKMLEPAGPAAPESPSRSNTTTNGENTFHPVCGSCWSQGCPEHVLDKLIWCTECNFVGLTYSFHHCDLCRLCHFPGQHKKTTKVMLGLPESSSSRSYYTLLATSPGLDDSRQGFQLMMQGCCYKTQSFGPTSAVNYSEPVEWGLSLRVNYRIWIRP</sequence>
<dbReference type="EMBL" id="KZ678621">
    <property type="protein sequence ID" value="PSR78089.1"/>
    <property type="molecule type" value="Genomic_DNA"/>
</dbReference>
<name>A0A2T2ZVY4_9PEZI</name>